<dbReference type="CDD" id="cd00082">
    <property type="entry name" value="HisKA"/>
    <property type="match status" value="1"/>
</dbReference>
<dbReference type="InterPro" id="IPR005467">
    <property type="entry name" value="His_kinase_dom"/>
</dbReference>
<evidence type="ECO:0000256" key="3">
    <source>
        <dbReference type="ARBA" id="ARBA00022553"/>
    </source>
</evidence>
<dbReference type="Gene3D" id="3.30.565.10">
    <property type="entry name" value="Histidine kinase-like ATPase, C-terminal domain"/>
    <property type="match status" value="1"/>
</dbReference>
<dbReference type="EC" id="2.7.13.3" evidence="2"/>
<dbReference type="SMART" id="SM00388">
    <property type="entry name" value="HisKA"/>
    <property type="match status" value="1"/>
</dbReference>
<gene>
    <name evidence="9" type="ORF">QSG27_03725</name>
</gene>
<dbReference type="Proteomes" id="UP001227317">
    <property type="component" value="Unassembled WGS sequence"/>
</dbReference>
<dbReference type="SMART" id="SM00091">
    <property type="entry name" value="PAS"/>
    <property type="match status" value="3"/>
</dbReference>
<evidence type="ECO:0000313" key="10">
    <source>
        <dbReference type="Proteomes" id="UP001227317"/>
    </source>
</evidence>
<dbReference type="CDD" id="cd00130">
    <property type="entry name" value="PAS"/>
    <property type="match status" value="2"/>
</dbReference>
<dbReference type="RefSeq" id="WP_306703798.1">
    <property type="nucleotide sequence ID" value="NZ_JAUJFI010000009.1"/>
</dbReference>
<dbReference type="InterPro" id="IPR004358">
    <property type="entry name" value="Sig_transdc_His_kin-like_C"/>
</dbReference>
<proteinExistence type="predicted"/>
<dbReference type="Pfam" id="PF02518">
    <property type="entry name" value="HATPase_c"/>
    <property type="match status" value="1"/>
</dbReference>
<dbReference type="SUPFAM" id="SSF55874">
    <property type="entry name" value="ATPase domain of HSP90 chaperone/DNA topoisomerase II/histidine kinase"/>
    <property type="match status" value="1"/>
</dbReference>
<evidence type="ECO:0000256" key="2">
    <source>
        <dbReference type="ARBA" id="ARBA00012438"/>
    </source>
</evidence>
<dbReference type="Gene3D" id="1.10.287.130">
    <property type="match status" value="1"/>
</dbReference>
<evidence type="ECO:0000259" key="7">
    <source>
        <dbReference type="PROSITE" id="PS50112"/>
    </source>
</evidence>
<evidence type="ECO:0000313" key="9">
    <source>
        <dbReference type="EMBL" id="MDQ2101798.1"/>
    </source>
</evidence>
<keyword evidence="3" id="KW-0597">Phosphoprotein</keyword>
<comment type="caution">
    <text evidence="9">The sequence shown here is derived from an EMBL/GenBank/DDBJ whole genome shotgun (WGS) entry which is preliminary data.</text>
</comment>
<dbReference type="Pfam" id="PF00512">
    <property type="entry name" value="HisKA"/>
    <property type="match status" value="1"/>
</dbReference>
<feature type="domain" description="PAC" evidence="8">
    <location>
        <begin position="205"/>
        <end position="257"/>
    </location>
</feature>
<feature type="domain" description="Histidine kinase" evidence="6">
    <location>
        <begin position="404"/>
        <end position="625"/>
    </location>
</feature>
<feature type="domain" description="PAS" evidence="7">
    <location>
        <begin position="4"/>
        <end position="67"/>
    </location>
</feature>
<evidence type="ECO:0000259" key="6">
    <source>
        <dbReference type="PROSITE" id="PS50109"/>
    </source>
</evidence>
<dbReference type="InterPro" id="IPR036890">
    <property type="entry name" value="HATPase_C_sf"/>
</dbReference>
<dbReference type="NCBIfam" id="TIGR00229">
    <property type="entry name" value="sensory_box"/>
    <property type="match status" value="3"/>
</dbReference>
<dbReference type="SMART" id="SM00086">
    <property type="entry name" value="PAC"/>
    <property type="match status" value="3"/>
</dbReference>
<keyword evidence="10" id="KW-1185">Reference proteome</keyword>
<sequence length="630" mass="66722">MRSLERYVHALMANAGDVMAVVSRDGRFADVGAASLRVLGVLPESLRGTLVLDCVHPDDRGEAARRLACHGSGVPTGAAEPFICRVRHWEGGWRHMEATARSLLNDPDVQGIVINARDVTDRVEAERRLRASEALYQTLARSAPVGIFQTDREGGLVFANPRFAAIAGLTPDALSGHGWRAALHPDDRPRLDADWTRAMAEGQPVLLNLRFCGADGGVTFALCQGSPLSDADGRVQGCVGTLTDMTEYVRTADALLMAEARTNAIVNAAADAIVTMDGEGIVHSFNPAAEAMFGVPAADMLWNRIDRLIPGIGPLLQDGGLAVYQPGGQARGAGAVREAMAVRGNGGAAFPIELSVSAVETGGRRIFTGIIRDITGRKRIESDLIAAKEAAESADRAKSAFLQIMSHELRTPLNAVIGFAQVIEMRLLGAVEVDRYTDYAGSIRQSGEHLLAIIDDILDLTTIEAGGLSLSEGIVDPSALVGEALNLVAIQAGKRGVPIRIEMEDGLPPLSGDALRLRQVLVNLLSNAVKFSRSGESAMIRARRGAAGGLELSVIDTGIGMTAEDIPKALTPFVQVDQSMSRRYEGTGLGLSISKRLVEAHGGALRIDSTPGRGTTVTVDLPPDRIVTGL</sequence>
<dbReference type="SUPFAM" id="SSF47384">
    <property type="entry name" value="Homodimeric domain of signal transducing histidine kinase"/>
    <property type="match status" value="1"/>
</dbReference>
<evidence type="ECO:0000256" key="5">
    <source>
        <dbReference type="ARBA" id="ARBA00022777"/>
    </source>
</evidence>
<feature type="domain" description="PAS" evidence="7">
    <location>
        <begin position="258"/>
        <end position="301"/>
    </location>
</feature>
<dbReference type="SUPFAM" id="SSF55785">
    <property type="entry name" value="PYP-like sensor domain (PAS domain)"/>
    <property type="match status" value="3"/>
</dbReference>
<feature type="domain" description="PAS" evidence="7">
    <location>
        <begin position="132"/>
        <end position="202"/>
    </location>
</feature>
<dbReference type="Pfam" id="PF08448">
    <property type="entry name" value="PAS_4"/>
    <property type="match status" value="2"/>
</dbReference>
<dbReference type="Pfam" id="PF13426">
    <property type="entry name" value="PAS_9"/>
    <property type="match status" value="1"/>
</dbReference>
<accession>A0ABU0WCJ2</accession>
<protein>
    <recommendedName>
        <fullName evidence="2">histidine kinase</fullName>
        <ecNumber evidence="2">2.7.13.3</ecNumber>
    </recommendedName>
</protein>
<dbReference type="InterPro" id="IPR035965">
    <property type="entry name" value="PAS-like_dom_sf"/>
</dbReference>
<dbReference type="PROSITE" id="PS50113">
    <property type="entry name" value="PAC"/>
    <property type="match status" value="1"/>
</dbReference>
<evidence type="ECO:0000259" key="8">
    <source>
        <dbReference type="PROSITE" id="PS50113"/>
    </source>
</evidence>
<name>A0ABU0WCJ2_9PROT</name>
<dbReference type="InterPro" id="IPR013656">
    <property type="entry name" value="PAS_4"/>
</dbReference>
<dbReference type="InterPro" id="IPR000700">
    <property type="entry name" value="PAS-assoc_C"/>
</dbReference>
<dbReference type="InterPro" id="IPR000014">
    <property type="entry name" value="PAS"/>
</dbReference>
<dbReference type="CDD" id="cd16922">
    <property type="entry name" value="HATPase_EvgS-ArcB-TorS-like"/>
    <property type="match status" value="1"/>
</dbReference>
<dbReference type="PROSITE" id="PS50112">
    <property type="entry name" value="PAS"/>
    <property type="match status" value="3"/>
</dbReference>
<dbReference type="Gene3D" id="3.30.450.20">
    <property type="entry name" value="PAS domain"/>
    <property type="match status" value="3"/>
</dbReference>
<dbReference type="InterPro" id="IPR001610">
    <property type="entry name" value="PAC"/>
</dbReference>
<dbReference type="PANTHER" id="PTHR43047:SF72">
    <property type="entry name" value="OSMOSENSING HISTIDINE PROTEIN KINASE SLN1"/>
    <property type="match status" value="1"/>
</dbReference>
<evidence type="ECO:0000256" key="1">
    <source>
        <dbReference type="ARBA" id="ARBA00000085"/>
    </source>
</evidence>
<reference evidence="9 10" key="1">
    <citation type="submission" date="2023-06" db="EMBL/GenBank/DDBJ databases">
        <title>Azospirillum isscasensis sp.nov, a bacterium isolated from rhizosphere soil of rice.</title>
        <authorList>
            <person name="Wang H."/>
        </authorList>
    </citation>
    <scope>NUCLEOTIDE SEQUENCE [LARGE SCALE GENOMIC DNA]</scope>
    <source>
        <strain evidence="9 10">C340-1</strain>
    </source>
</reference>
<comment type="catalytic activity">
    <reaction evidence="1">
        <text>ATP + protein L-histidine = ADP + protein N-phospho-L-histidine.</text>
        <dbReference type="EC" id="2.7.13.3"/>
    </reaction>
</comment>
<dbReference type="InterPro" id="IPR003594">
    <property type="entry name" value="HATPase_dom"/>
</dbReference>
<keyword evidence="4" id="KW-0808">Transferase</keyword>
<dbReference type="PANTHER" id="PTHR43047">
    <property type="entry name" value="TWO-COMPONENT HISTIDINE PROTEIN KINASE"/>
    <property type="match status" value="1"/>
</dbReference>
<dbReference type="SMART" id="SM00387">
    <property type="entry name" value="HATPase_c"/>
    <property type="match status" value="1"/>
</dbReference>
<dbReference type="PRINTS" id="PR00344">
    <property type="entry name" value="BCTRLSENSOR"/>
</dbReference>
<keyword evidence="5" id="KW-0418">Kinase</keyword>
<dbReference type="InterPro" id="IPR036097">
    <property type="entry name" value="HisK_dim/P_sf"/>
</dbReference>
<evidence type="ECO:0000256" key="4">
    <source>
        <dbReference type="ARBA" id="ARBA00022679"/>
    </source>
</evidence>
<dbReference type="EMBL" id="JAUJFI010000009">
    <property type="protein sequence ID" value="MDQ2101798.1"/>
    <property type="molecule type" value="Genomic_DNA"/>
</dbReference>
<dbReference type="PROSITE" id="PS50109">
    <property type="entry name" value="HIS_KIN"/>
    <property type="match status" value="1"/>
</dbReference>
<dbReference type="InterPro" id="IPR003661">
    <property type="entry name" value="HisK_dim/P_dom"/>
</dbReference>
<organism evidence="9 10">
    <name type="scientific">Azospirillum isscasi</name>
    <dbReference type="NCBI Taxonomy" id="3053926"/>
    <lineage>
        <taxon>Bacteria</taxon>
        <taxon>Pseudomonadati</taxon>
        <taxon>Pseudomonadota</taxon>
        <taxon>Alphaproteobacteria</taxon>
        <taxon>Rhodospirillales</taxon>
        <taxon>Azospirillaceae</taxon>
        <taxon>Azospirillum</taxon>
    </lineage>
</organism>